<evidence type="ECO:0000313" key="1">
    <source>
        <dbReference type="EMBL" id="CAI9955950.1"/>
    </source>
</evidence>
<keyword evidence="3" id="KW-1185">Reference proteome</keyword>
<protein>
    <submittedName>
        <fullName evidence="2">Hypothetical_protein</fullName>
    </submittedName>
</protein>
<dbReference type="AlphaFoldDB" id="A0AA86QBZ5"/>
<dbReference type="EMBL" id="CAXDID020000157">
    <property type="protein sequence ID" value="CAL6043379.1"/>
    <property type="molecule type" value="Genomic_DNA"/>
</dbReference>
<dbReference type="Proteomes" id="UP001642409">
    <property type="component" value="Unassembled WGS sequence"/>
</dbReference>
<reference evidence="1" key="1">
    <citation type="submission" date="2023-06" db="EMBL/GenBank/DDBJ databases">
        <authorList>
            <person name="Kurt Z."/>
        </authorList>
    </citation>
    <scope>NUCLEOTIDE SEQUENCE</scope>
</reference>
<gene>
    <name evidence="2" type="ORF">HINF_LOCUS40043</name>
    <name evidence="1" type="ORF">HINF_LOCUS43595</name>
</gene>
<comment type="caution">
    <text evidence="1">The sequence shown here is derived from an EMBL/GenBank/DDBJ whole genome shotgun (WGS) entry which is preliminary data.</text>
</comment>
<reference evidence="2 3" key="2">
    <citation type="submission" date="2024-07" db="EMBL/GenBank/DDBJ databases">
        <authorList>
            <person name="Akdeniz Z."/>
        </authorList>
    </citation>
    <scope>NUCLEOTIDE SEQUENCE [LARGE SCALE GENOMIC DNA]</scope>
</reference>
<sequence>MHALANSVYALLTRYGARLLNTNIINQLVTKFTCACDLTNELTYNERLAVNEICEINYGLIQFGYLRFQVSIFINKLAACVKKAHTCAYIQSPSCWAHTCVSVEYERL</sequence>
<dbReference type="EMBL" id="CATOUU010000869">
    <property type="protein sequence ID" value="CAI9955950.1"/>
    <property type="molecule type" value="Genomic_DNA"/>
</dbReference>
<accession>A0AA86QBZ5</accession>
<evidence type="ECO:0000313" key="2">
    <source>
        <dbReference type="EMBL" id="CAL6043379.1"/>
    </source>
</evidence>
<organism evidence="1">
    <name type="scientific">Hexamita inflata</name>
    <dbReference type="NCBI Taxonomy" id="28002"/>
    <lineage>
        <taxon>Eukaryota</taxon>
        <taxon>Metamonada</taxon>
        <taxon>Diplomonadida</taxon>
        <taxon>Hexamitidae</taxon>
        <taxon>Hexamitinae</taxon>
        <taxon>Hexamita</taxon>
    </lineage>
</organism>
<name>A0AA86QBZ5_9EUKA</name>
<proteinExistence type="predicted"/>
<evidence type="ECO:0000313" key="3">
    <source>
        <dbReference type="Proteomes" id="UP001642409"/>
    </source>
</evidence>